<feature type="transmembrane region" description="Helical" evidence="7">
    <location>
        <begin position="12"/>
        <end position="33"/>
    </location>
</feature>
<evidence type="ECO:0000313" key="9">
    <source>
        <dbReference type="EMBL" id="KAJ9668982.1"/>
    </source>
</evidence>
<gene>
    <name evidence="9" type="ORF">H2201_000808</name>
</gene>
<keyword evidence="3 7" id="KW-1133">Transmembrane helix</keyword>
<reference evidence="9" key="1">
    <citation type="submission" date="2022-10" db="EMBL/GenBank/DDBJ databases">
        <title>Culturing micro-colonial fungi from biological soil crusts in the Mojave desert and describing Neophaeococcomyces mojavensis, and introducing the new genera and species Taxawa tesnikishii.</title>
        <authorList>
            <person name="Kurbessoian T."/>
            <person name="Stajich J.E."/>
        </authorList>
    </citation>
    <scope>NUCLEOTIDE SEQUENCE</scope>
    <source>
        <strain evidence="9">TK_1</strain>
    </source>
</reference>
<evidence type="ECO:0000256" key="3">
    <source>
        <dbReference type="ARBA" id="ARBA00022989"/>
    </source>
</evidence>
<organism evidence="9 10">
    <name type="scientific">Coniosporium apollinis</name>
    <dbReference type="NCBI Taxonomy" id="61459"/>
    <lineage>
        <taxon>Eukaryota</taxon>
        <taxon>Fungi</taxon>
        <taxon>Dikarya</taxon>
        <taxon>Ascomycota</taxon>
        <taxon>Pezizomycotina</taxon>
        <taxon>Dothideomycetes</taxon>
        <taxon>Dothideomycetes incertae sedis</taxon>
        <taxon>Coniosporium</taxon>
    </lineage>
</organism>
<evidence type="ECO:0000313" key="10">
    <source>
        <dbReference type="Proteomes" id="UP001172684"/>
    </source>
</evidence>
<dbReference type="Pfam" id="PF20684">
    <property type="entry name" value="Fung_rhodopsin"/>
    <property type="match status" value="1"/>
</dbReference>
<comment type="similarity">
    <text evidence="5">Belongs to the SAT4 family.</text>
</comment>
<evidence type="ECO:0000256" key="6">
    <source>
        <dbReference type="SAM" id="MobiDB-lite"/>
    </source>
</evidence>
<feature type="region of interest" description="Disordered" evidence="6">
    <location>
        <begin position="285"/>
        <end position="376"/>
    </location>
</feature>
<feature type="compositionally biased region" description="Polar residues" evidence="6">
    <location>
        <begin position="318"/>
        <end position="336"/>
    </location>
</feature>
<sequence>MAGFDDAFVKELALNTWPLFGISVSIIALRIYARVHRVGLKELAPDDYIMGIAGVWYIILIVCLNVIAGGGGSNLYTEEELPFTDEEVQERILGSKIVVVSEQAMLNVIYTLKACLLFMYHRITQGTPQQRLVKYLAIYVVIGWVATEIAFFTNCRPFYGYWAVPPPNPECTTLRRYAYVQAAFNLTSDVCMILIPVPMVLRLRLPLKQKVILAGVFSMGTFVIIAAILTKYFNLSDVWDTSYMLWYTREASVAVWVSNLPMIWPLMREWLPFLRSMTGSKMSYNHDQHRTGYGKSDPRSKNISNHTGLGGPDVQLSDLKSNANATTRNVSTSSSNDDLRQGGFDFEVKKFGRRDRSPDSDERVLNQGQNWGTTKGLGDIRQETTIEVEHETVDLEKGFPSRRTSPGQIEWDNGRPIREVKIEGATDRSF</sequence>
<feature type="transmembrane region" description="Helical" evidence="7">
    <location>
        <begin position="177"/>
        <end position="199"/>
    </location>
</feature>
<feature type="region of interest" description="Disordered" evidence="6">
    <location>
        <begin position="398"/>
        <end position="430"/>
    </location>
</feature>
<accession>A0ABQ9P3M2</accession>
<dbReference type="EMBL" id="JAPDRL010000004">
    <property type="protein sequence ID" value="KAJ9668982.1"/>
    <property type="molecule type" value="Genomic_DNA"/>
</dbReference>
<evidence type="ECO:0000256" key="7">
    <source>
        <dbReference type="SAM" id="Phobius"/>
    </source>
</evidence>
<dbReference type="PANTHER" id="PTHR33048:SF149">
    <property type="entry name" value="UBID FAMILY DECARBOXYLASE"/>
    <property type="match status" value="1"/>
</dbReference>
<feature type="transmembrane region" description="Helical" evidence="7">
    <location>
        <begin position="54"/>
        <end position="77"/>
    </location>
</feature>
<name>A0ABQ9P3M2_9PEZI</name>
<evidence type="ECO:0000256" key="1">
    <source>
        <dbReference type="ARBA" id="ARBA00004141"/>
    </source>
</evidence>
<feature type="transmembrane region" description="Helical" evidence="7">
    <location>
        <begin position="97"/>
        <end position="120"/>
    </location>
</feature>
<dbReference type="PANTHER" id="PTHR33048">
    <property type="entry name" value="PTH11-LIKE INTEGRAL MEMBRANE PROTEIN (AFU_ORTHOLOGUE AFUA_5G11245)"/>
    <property type="match status" value="1"/>
</dbReference>
<dbReference type="InterPro" id="IPR052337">
    <property type="entry name" value="SAT4-like"/>
</dbReference>
<feature type="compositionally biased region" description="Basic and acidic residues" evidence="6">
    <location>
        <begin position="346"/>
        <end position="364"/>
    </location>
</feature>
<comment type="subcellular location">
    <subcellularLocation>
        <location evidence="1">Membrane</location>
        <topology evidence="1">Multi-pass membrane protein</topology>
    </subcellularLocation>
</comment>
<feature type="domain" description="Rhodopsin" evidence="8">
    <location>
        <begin position="29"/>
        <end position="268"/>
    </location>
</feature>
<evidence type="ECO:0000256" key="2">
    <source>
        <dbReference type="ARBA" id="ARBA00022692"/>
    </source>
</evidence>
<evidence type="ECO:0000256" key="4">
    <source>
        <dbReference type="ARBA" id="ARBA00023136"/>
    </source>
</evidence>
<evidence type="ECO:0000256" key="5">
    <source>
        <dbReference type="ARBA" id="ARBA00038359"/>
    </source>
</evidence>
<feature type="transmembrane region" description="Helical" evidence="7">
    <location>
        <begin position="253"/>
        <end position="271"/>
    </location>
</feature>
<keyword evidence="10" id="KW-1185">Reference proteome</keyword>
<comment type="caution">
    <text evidence="9">The sequence shown here is derived from an EMBL/GenBank/DDBJ whole genome shotgun (WGS) entry which is preliminary data.</text>
</comment>
<dbReference type="Proteomes" id="UP001172684">
    <property type="component" value="Unassembled WGS sequence"/>
</dbReference>
<feature type="compositionally biased region" description="Basic and acidic residues" evidence="6">
    <location>
        <begin position="285"/>
        <end position="300"/>
    </location>
</feature>
<evidence type="ECO:0000259" key="8">
    <source>
        <dbReference type="Pfam" id="PF20684"/>
    </source>
</evidence>
<feature type="transmembrane region" description="Helical" evidence="7">
    <location>
        <begin position="211"/>
        <end position="233"/>
    </location>
</feature>
<keyword evidence="2 7" id="KW-0812">Transmembrane</keyword>
<proteinExistence type="inferred from homology"/>
<keyword evidence="4 7" id="KW-0472">Membrane</keyword>
<feature type="transmembrane region" description="Helical" evidence="7">
    <location>
        <begin position="132"/>
        <end position="152"/>
    </location>
</feature>
<protein>
    <recommendedName>
        <fullName evidence="8">Rhodopsin domain-containing protein</fullName>
    </recommendedName>
</protein>
<dbReference type="InterPro" id="IPR049326">
    <property type="entry name" value="Rhodopsin_dom_fungi"/>
</dbReference>
<feature type="compositionally biased region" description="Basic and acidic residues" evidence="6">
    <location>
        <begin position="412"/>
        <end position="430"/>
    </location>
</feature>